<feature type="transmembrane region" description="Helical" evidence="1">
    <location>
        <begin position="131"/>
        <end position="156"/>
    </location>
</feature>
<feature type="transmembrane region" description="Helical" evidence="1">
    <location>
        <begin position="44"/>
        <end position="61"/>
    </location>
</feature>
<accession>A0A2K4ZJF1</accession>
<dbReference type="Pfam" id="PF05857">
    <property type="entry name" value="TraX"/>
    <property type="match status" value="1"/>
</dbReference>
<name>A0A2K4ZJF1_9FIRM</name>
<keyword evidence="1" id="KW-0472">Membrane</keyword>
<feature type="transmembrane region" description="Helical" evidence="1">
    <location>
        <begin position="194"/>
        <end position="217"/>
    </location>
</feature>
<dbReference type="Proteomes" id="UP000236311">
    <property type="component" value="Unassembled WGS sequence"/>
</dbReference>
<dbReference type="OrthoDB" id="9781069at2"/>
<sequence>MDEITETKWKVLNRDTIKYIAMFTMLLNHISKIFMESGNFVSEVFLNVGYFTAIIMCYFLVEGYQYTHSKKKYAYRLIIYALISEIPYCLAFTENGVLEFCGLNMLFTLFICFCILFVVERVKHTPLKVVSILILILLSLVSDWPLLAPIFTLLFIWGKDSKKKLKAAFVISIILFGMFKFVGGIGRFPLNTNILYALGRIVGVTLAGITIIYFYNGKRMERGKTFSKWFFYWFYPVHLFVLGIIRILRL</sequence>
<feature type="transmembrane region" description="Helical" evidence="1">
    <location>
        <begin position="73"/>
        <end position="93"/>
    </location>
</feature>
<feature type="transmembrane region" description="Helical" evidence="1">
    <location>
        <begin position="229"/>
        <end position="248"/>
    </location>
</feature>
<evidence type="ECO:0000313" key="2">
    <source>
        <dbReference type="EMBL" id="SOY30536.1"/>
    </source>
</evidence>
<organism evidence="2 3">
    <name type="scientific">Acetatifactor muris</name>
    <dbReference type="NCBI Taxonomy" id="879566"/>
    <lineage>
        <taxon>Bacteria</taxon>
        <taxon>Bacillati</taxon>
        <taxon>Bacillota</taxon>
        <taxon>Clostridia</taxon>
        <taxon>Lachnospirales</taxon>
        <taxon>Lachnospiraceae</taxon>
        <taxon>Acetatifactor</taxon>
    </lineage>
</organism>
<reference evidence="2 3" key="1">
    <citation type="submission" date="2018-01" db="EMBL/GenBank/DDBJ databases">
        <authorList>
            <person name="Gaut B.S."/>
            <person name="Morton B.R."/>
            <person name="Clegg M.T."/>
            <person name="Duvall M.R."/>
        </authorList>
    </citation>
    <scope>NUCLEOTIDE SEQUENCE [LARGE SCALE GENOMIC DNA]</scope>
    <source>
        <strain evidence="2">GP69</strain>
    </source>
</reference>
<feature type="transmembrane region" description="Helical" evidence="1">
    <location>
        <begin position="168"/>
        <end position="188"/>
    </location>
</feature>
<keyword evidence="3" id="KW-1185">Reference proteome</keyword>
<dbReference type="RefSeq" id="WP_103240571.1">
    <property type="nucleotide sequence ID" value="NZ_JANJZD010000017.1"/>
</dbReference>
<evidence type="ECO:0000313" key="3">
    <source>
        <dbReference type="Proteomes" id="UP000236311"/>
    </source>
</evidence>
<keyword evidence="1" id="KW-1133">Transmembrane helix</keyword>
<keyword evidence="1" id="KW-0812">Transmembrane</keyword>
<evidence type="ECO:0000256" key="1">
    <source>
        <dbReference type="SAM" id="Phobius"/>
    </source>
</evidence>
<protein>
    <submittedName>
        <fullName evidence="2">TraX protein</fullName>
    </submittedName>
</protein>
<feature type="transmembrane region" description="Helical" evidence="1">
    <location>
        <begin position="100"/>
        <end position="119"/>
    </location>
</feature>
<dbReference type="AlphaFoldDB" id="A0A2K4ZJF1"/>
<dbReference type="InterPro" id="IPR008875">
    <property type="entry name" value="TraX"/>
</dbReference>
<gene>
    <name evidence="2" type="ORF">AMURIS_03267</name>
</gene>
<dbReference type="EMBL" id="OFSM01000017">
    <property type="protein sequence ID" value="SOY30536.1"/>
    <property type="molecule type" value="Genomic_DNA"/>
</dbReference>
<proteinExistence type="predicted"/>